<dbReference type="RefSeq" id="WP_113804489.1">
    <property type="nucleotide sequence ID" value="NZ_QOCW01000002.1"/>
</dbReference>
<evidence type="ECO:0000313" key="1">
    <source>
        <dbReference type="EMBL" id="RBW71009.1"/>
    </source>
</evidence>
<proteinExistence type="predicted"/>
<comment type="caution">
    <text evidence="1">The sequence shown here is derived from an EMBL/GenBank/DDBJ whole genome shotgun (WGS) entry which is preliminary data.</text>
</comment>
<sequence length="285" mass="32958">MSKMTKQTLKASCNTEYDTLRKVVLCKPSYMKIREVINETQKHFIHDNINIELANLQHENLRKALEKHGVEVSLLPVQQKFPEQVFTRDIGFTINETVFISEMGQHIRQGEEQILKEWLKENEMNYYDLKEGSIEGGDVILDQKTLWIGVSDRTSKEAIEQMQKLLPNFQITAVPFEEKYLHLDCVFNVLSANEALIFSPAFQEKELEVLSSRYHLIEVTREEQFTLGTNILSLGNKTVVSLPINKKVNKQLRENGYHVIEVDISEIIKSGGSFRCITLPIFRQN</sequence>
<dbReference type="SUPFAM" id="SSF55909">
    <property type="entry name" value="Pentein"/>
    <property type="match status" value="1"/>
</dbReference>
<dbReference type="Gene3D" id="3.75.10.10">
    <property type="entry name" value="L-arginine/glycine Amidinotransferase, Chain A"/>
    <property type="match status" value="1"/>
</dbReference>
<evidence type="ECO:0008006" key="3">
    <source>
        <dbReference type="Google" id="ProtNLM"/>
    </source>
</evidence>
<dbReference type="PANTHER" id="PTHR47271">
    <property type="entry name" value="ARGININE DEIMINASE"/>
    <property type="match status" value="1"/>
</dbReference>
<dbReference type="Pfam" id="PF19420">
    <property type="entry name" value="DDAH_eukar"/>
    <property type="match status" value="1"/>
</dbReference>
<name>A0A366Y1Z6_9BACI</name>
<dbReference type="PANTHER" id="PTHR47271:SF2">
    <property type="entry name" value="ARGININE DEIMINASE"/>
    <property type="match status" value="1"/>
</dbReference>
<gene>
    <name evidence="1" type="ORF">DS031_03180</name>
</gene>
<reference evidence="1 2" key="1">
    <citation type="submission" date="2018-07" db="EMBL/GenBank/DDBJ databases">
        <title>Lottiidibacillus patelloidae gen. nov., sp. nov., isolated from the intestinal tract of a marine limpet and the reclassification of B. taeanensis BH030017T, B. algicola KMM 3737T and B. hwajinpoensis SW-72T as genus Lottiidibacillus.</title>
        <authorList>
            <person name="Liu R."/>
            <person name="Huang Z."/>
        </authorList>
    </citation>
    <scope>NUCLEOTIDE SEQUENCE [LARGE SCALE GENOMIC DNA]</scope>
    <source>
        <strain evidence="1 2">BH030017</strain>
    </source>
</reference>
<evidence type="ECO:0000313" key="2">
    <source>
        <dbReference type="Proteomes" id="UP000253314"/>
    </source>
</evidence>
<accession>A0A366Y1Z6</accession>
<keyword evidence="2" id="KW-1185">Reference proteome</keyword>
<organism evidence="1 2">
    <name type="scientific">Bacillus taeanensis</name>
    <dbReference type="NCBI Taxonomy" id="273032"/>
    <lineage>
        <taxon>Bacteria</taxon>
        <taxon>Bacillati</taxon>
        <taxon>Bacillota</taxon>
        <taxon>Bacilli</taxon>
        <taxon>Bacillales</taxon>
        <taxon>Bacillaceae</taxon>
        <taxon>Bacillus</taxon>
    </lineage>
</organism>
<dbReference type="EMBL" id="QOCW01000002">
    <property type="protein sequence ID" value="RBW71009.1"/>
    <property type="molecule type" value="Genomic_DNA"/>
</dbReference>
<dbReference type="GO" id="GO:0016990">
    <property type="term" value="F:arginine deiminase activity"/>
    <property type="evidence" value="ECO:0007669"/>
    <property type="project" value="TreeGrafter"/>
</dbReference>
<protein>
    <recommendedName>
        <fullName evidence="3">N-dimethylarginine dimethylaminohydrolase</fullName>
    </recommendedName>
</protein>
<dbReference type="OrthoDB" id="9814070at2"/>
<dbReference type="AlphaFoldDB" id="A0A366Y1Z6"/>
<dbReference type="Proteomes" id="UP000253314">
    <property type="component" value="Unassembled WGS sequence"/>
</dbReference>
<dbReference type="GO" id="GO:0019546">
    <property type="term" value="P:L-arginine deiminase pathway"/>
    <property type="evidence" value="ECO:0007669"/>
    <property type="project" value="TreeGrafter"/>
</dbReference>